<keyword evidence="2" id="KW-1133">Transmembrane helix</keyword>
<keyword evidence="4" id="KW-1185">Reference proteome</keyword>
<gene>
    <name evidence="3" type="ORF">DdX_11766</name>
</gene>
<reference evidence="3" key="1">
    <citation type="submission" date="2022-01" db="EMBL/GenBank/DDBJ databases">
        <title>Genome Sequence Resource for Two Populations of Ditylenchus destructor, the Migratory Endoparasitic Phytonematode.</title>
        <authorList>
            <person name="Zhang H."/>
            <person name="Lin R."/>
            <person name="Xie B."/>
        </authorList>
    </citation>
    <scope>NUCLEOTIDE SEQUENCE</scope>
    <source>
        <strain evidence="3">BazhouSP</strain>
    </source>
</reference>
<comment type="caution">
    <text evidence="3">The sequence shown here is derived from an EMBL/GenBank/DDBJ whole genome shotgun (WGS) entry which is preliminary data.</text>
</comment>
<organism evidence="3 4">
    <name type="scientific">Ditylenchus destructor</name>
    <dbReference type="NCBI Taxonomy" id="166010"/>
    <lineage>
        <taxon>Eukaryota</taxon>
        <taxon>Metazoa</taxon>
        <taxon>Ecdysozoa</taxon>
        <taxon>Nematoda</taxon>
        <taxon>Chromadorea</taxon>
        <taxon>Rhabditida</taxon>
        <taxon>Tylenchina</taxon>
        <taxon>Tylenchomorpha</taxon>
        <taxon>Sphaerularioidea</taxon>
        <taxon>Anguinidae</taxon>
        <taxon>Anguininae</taxon>
        <taxon>Ditylenchus</taxon>
    </lineage>
</organism>
<dbReference type="Proteomes" id="UP001201812">
    <property type="component" value="Unassembled WGS sequence"/>
</dbReference>
<dbReference type="EMBL" id="JAKKPZ010000034">
    <property type="protein sequence ID" value="KAI1708687.1"/>
    <property type="molecule type" value="Genomic_DNA"/>
</dbReference>
<proteinExistence type="predicted"/>
<feature type="compositionally biased region" description="Polar residues" evidence="1">
    <location>
        <begin position="105"/>
        <end position="116"/>
    </location>
</feature>
<evidence type="ECO:0000313" key="3">
    <source>
        <dbReference type="EMBL" id="KAI1708687.1"/>
    </source>
</evidence>
<dbReference type="AlphaFoldDB" id="A0AAD4R448"/>
<sequence length="577" mass="66376">MRHVSYDPRREMRFLVQCFVICAMYEARFIAVATIAMIADNEDLKVAMKEETSIKKRYTFGIVPTLSKTPSRNDHLLLSLISLRILPRATLKELLKGKSGKKGPTANTGAESTNTVKAHGNGPPAAADPPQKPAVVEPRPKPVPVLTDESKELAYEYFTGIFREKAFKLASSKRKSPNVTAFEIYMSRLCHIDEPKQYSFNPREKKLRFVKMTKLDDDLHDEILEELKTKLDNRSVVLMTYTELLLLMGSENEHKLLDEMARLSQEVEKHTNWLKWSHLKMWTKSPGMIDSALEAAARKGPVSDITKSFDGVVGPIVEAVVHKPEIHEILEQVMKVSKAVALYVQEIGNENAAGENKDRRKLANELWHYFRDSDNGNVLEPNHERPKLSESASHSFVRWKMDLPESEQFKDSLQSELNTSYETSEMLKYVLLQLTDWRPYFYLPTDGRNLDKWELYLETDPCTDERWMIEKDAKKMAQCKKFKDEILTKVKTFGDTNSDAGKKKVALYIAEVYLRLSEAYPEQVKDLKKKQNRTRDENDRLAATPGRINSSRKRALNLVNIVLDLEEKENDSKDRFR</sequence>
<protein>
    <submittedName>
        <fullName evidence="3">Uncharacterized protein</fullName>
    </submittedName>
</protein>
<evidence type="ECO:0000256" key="2">
    <source>
        <dbReference type="SAM" id="Phobius"/>
    </source>
</evidence>
<evidence type="ECO:0000256" key="1">
    <source>
        <dbReference type="SAM" id="MobiDB-lite"/>
    </source>
</evidence>
<feature type="region of interest" description="Disordered" evidence="1">
    <location>
        <begin position="525"/>
        <end position="547"/>
    </location>
</feature>
<accession>A0AAD4R448</accession>
<feature type="transmembrane region" description="Helical" evidence="2">
    <location>
        <begin position="12"/>
        <end position="39"/>
    </location>
</feature>
<evidence type="ECO:0000313" key="4">
    <source>
        <dbReference type="Proteomes" id="UP001201812"/>
    </source>
</evidence>
<name>A0AAD4R448_9BILA</name>
<keyword evidence="2" id="KW-0812">Transmembrane</keyword>
<feature type="region of interest" description="Disordered" evidence="1">
    <location>
        <begin position="96"/>
        <end position="143"/>
    </location>
</feature>
<keyword evidence="2" id="KW-0472">Membrane</keyword>